<reference evidence="1" key="1">
    <citation type="submission" date="2021-01" db="EMBL/GenBank/DDBJ databases">
        <title>Fulvivirga kasyanovii gen. nov., sp nov., a novel member of the phylum Bacteroidetes isolated from seawater in a mussel farm.</title>
        <authorList>
            <person name="Zhao L.-H."/>
            <person name="Wang Z.-J."/>
        </authorList>
    </citation>
    <scope>NUCLEOTIDE SEQUENCE</scope>
    <source>
        <strain evidence="1">2943</strain>
    </source>
</reference>
<gene>
    <name evidence="1" type="ORF">JL102_05915</name>
    <name evidence="2" type="ORF">JL102_23360</name>
</gene>
<dbReference type="EMBL" id="JAESIY010000002">
    <property type="protein sequence ID" value="MBL3655654.1"/>
    <property type="molecule type" value="Genomic_DNA"/>
</dbReference>
<dbReference type="AlphaFoldDB" id="A0A937F7F0"/>
<dbReference type="EMBL" id="JAESIY010000034">
    <property type="protein sequence ID" value="MBL3659099.1"/>
    <property type="molecule type" value="Genomic_DNA"/>
</dbReference>
<dbReference type="RefSeq" id="WP_202243313.1">
    <property type="nucleotide sequence ID" value="NZ_JAESIY010000002.1"/>
</dbReference>
<keyword evidence="3" id="KW-1185">Reference proteome</keyword>
<protein>
    <submittedName>
        <fullName evidence="1">T9SS type A sorting domain-containing protein</fullName>
    </submittedName>
</protein>
<proteinExistence type="predicted"/>
<dbReference type="InterPro" id="IPR026444">
    <property type="entry name" value="Secre_tail"/>
</dbReference>
<sequence>VEGQNNVEFDLSAIKSGTYLIQLKTENKTENTKVIIP</sequence>
<name>A0A937F7F0_9BACT</name>
<accession>A0A937F7F0</accession>
<evidence type="ECO:0000313" key="2">
    <source>
        <dbReference type="EMBL" id="MBL3659099.1"/>
    </source>
</evidence>
<dbReference type="Proteomes" id="UP000659388">
    <property type="component" value="Unassembled WGS sequence"/>
</dbReference>
<evidence type="ECO:0000313" key="3">
    <source>
        <dbReference type="Proteomes" id="UP000659388"/>
    </source>
</evidence>
<dbReference type="NCBIfam" id="TIGR04183">
    <property type="entry name" value="Por_Secre_tail"/>
    <property type="match status" value="1"/>
</dbReference>
<evidence type="ECO:0000313" key="1">
    <source>
        <dbReference type="EMBL" id="MBL3655654.1"/>
    </source>
</evidence>
<feature type="non-terminal residue" evidence="1">
    <location>
        <position position="1"/>
    </location>
</feature>
<organism evidence="1 3">
    <name type="scientific">Fulvivirga sediminis</name>
    <dbReference type="NCBI Taxonomy" id="2803949"/>
    <lineage>
        <taxon>Bacteria</taxon>
        <taxon>Pseudomonadati</taxon>
        <taxon>Bacteroidota</taxon>
        <taxon>Cytophagia</taxon>
        <taxon>Cytophagales</taxon>
        <taxon>Fulvivirgaceae</taxon>
        <taxon>Fulvivirga</taxon>
    </lineage>
</organism>
<comment type="caution">
    <text evidence="1">The sequence shown here is derived from an EMBL/GenBank/DDBJ whole genome shotgun (WGS) entry which is preliminary data.</text>
</comment>